<reference evidence="1 2" key="1">
    <citation type="submission" date="2021-04" db="EMBL/GenBank/DDBJ databases">
        <authorList>
            <person name="Tang X."/>
            <person name="Zhou X."/>
            <person name="Chen X."/>
            <person name="Cernava T."/>
            <person name="Zhang C."/>
        </authorList>
    </citation>
    <scope>NUCLEOTIDE SEQUENCE [LARGE SCALE GENOMIC DNA]</scope>
    <source>
        <strain evidence="1 2">BH-SS-21</strain>
    </source>
</reference>
<gene>
    <name evidence="1" type="ORF">J8N05_07700</name>
</gene>
<organism evidence="1 2">
    <name type="scientific">Streptomyces liliiviolaceus</name>
    <dbReference type="NCBI Taxonomy" id="2823109"/>
    <lineage>
        <taxon>Bacteria</taxon>
        <taxon>Bacillati</taxon>
        <taxon>Actinomycetota</taxon>
        <taxon>Actinomycetes</taxon>
        <taxon>Kitasatosporales</taxon>
        <taxon>Streptomycetaceae</taxon>
        <taxon>Streptomyces</taxon>
    </lineage>
</organism>
<keyword evidence="2" id="KW-1185">Reference proteome</keyword>
<protein>
    <submittedName>
        <fullName evidence="1">Uncharacterized protein</fullName>
    </submittedName>
</protein>
<accession>A0A941B2G6</accession>
<comment type="caution">
    <text evidence="1">The sequence shown here is derived from an EMBL/GenBank/DDBJ whole genome shotgun (WGS) entry which is preliminary data.</text>
</comment>
<dbReference type="EMBL" id="JAGPYQ010000001">
    <property type="protein sequence ID" value="MBQ0848095.1"/>
    <property type="molecule type" value="Genomic_DNA"/>
</dbReference>
<dbReference type="RefSeq" id="WP_210881703.1">
    <property type="nucleotide sequence ID" value="NZ_JAGPYQ010000001.1"/>
</dbReference>
<name>A0A941B2G6_9ACTN</name>
<sequence>MSTSASSMSAPSTSASLKCGNTLVVFDGPRRLSWRRSVSGDYTPTALWPSPAQAAEVLDHLHGGGCLLVLLEQERISVPMYAEEADRLPPDVADRAELTSDGVVSELRLPVMDWLPPALRERGLRFLEDSAGLLRESPDLLLPHLIVETPPYRPENLRFARLRTPRPFSEDRLAPVTDRLFTAGIPDVCGIPGADDVAGIPGAADVAGVPGAAVTAGLASAALCPAGPATAAAHTWETTP</sequence>
<dbReference type="AlphaFoldDB" id="A0A941B2G6"/>
<evidence type="ECO:0000313" key="2">
    <source>
        <dbReference type="Proteomes" id="UP000677413"/>
    </source>
</evidence>
<evidence type="ECO:0000313" key="1">
    <source>
        <dbReference type="EMBL" id="MBQ0848095.1"/>
    </source>
</evidence>
<proteinExistence type="predicted"/>
<dbReference type="Proteomes" id="UP000677413">
    <property type="component" value="Unassembled WGS sequence"/>
</dbReference>